<proteinExistence type="predicted"/>
<dbReference type="Proteomes" id="UP001261666">
    <property type="component" value="Unassembled WGS sequence"/>
</dbReference>
<sequence length="236" mass="25526">MWHRPEAFRENARVPDPYAGLHVEVTSTTQRVADELRRAVFDGELEAGTPLREVALAASLGVARSTVREALTLLVAESIATREPHRGVSVAVPDADAVRDVCRARTVLESAGVRRWCDAPEAARQEVRDRLAAYTGAVARGAGYAELNETHLEFHVALVGLAGSPRLVHTARALVAELKVVLAQIDRAERNAHDQADSHEAIVALLEAGRVDDGLVAIDEHLRDAERDILHALGAT</sequence>
<reference evidence="1" key="1">
    <citation type="submission" date="2023-08" db="EMBL/GenBank/DDBJ databases">
        <title>Functional and genomic diversity of the sorghum phyllosphere microbiome.</title>
        <authorList>
            <person name="Shade A."/>
        </authorList>
    </citation>
    <scope>NUCLEOTIDE SEQUENCE</scope>
    <source>
        <strain evidence="1">SORGH_AS_0885</strain>
    </source>
</reference>
<accession>A0ACC6IIE8</accession>
<organism evidence="1 2">
    <name type="scientific">Nocardioides zeae</name>
    <dbReference type="NCBI Taxonomy" id="1457234"/>
    <lineage>
        <taxon>Bacteria</taxon>
        <taxon>Bacillati</taxon>
        <taxon>Actinomycetota</taxon>
        <taxon>Actinomycetes</taxon>
        <taxon>Propionibacteriales</taxon>
        <taxon>Nocardioidaceae</taxon>
        <taxon>Nocardioides</taxon>
    </lineage>
</organism>
<protein>
    <submittedName>
        <fullName evidence="1">DNA-binding GntR family transcriptional regulator</fullName>
    </submittedName>
</protein>
<evidence type="ECO:0000313" key="1">
    <source>
        <dbReference type="EMBL" id="MDR6210546.1"/>
    </source>
</evidence>
<gene>
    <name evidence="1" type="ORF">QE364_002261</name>
</gene>
<evidence type="ECO:0000313" key="2">
    <source>
        <dbReference type="Proteomes" id="UP001261666"/>
    </source>
</evidence>
<dbReference type="EMBL" id="JAVIZJ010000006">
    <property type="protein sequence ID" value="MDR6210546.1"/>
    <property type="molecule type" value="Genomic_DNA"/>
</dbReference>
<keyword evidence="1" id="KW-0238">DNA-binding</keyword>
<keyword evidence="2" id="KW-1185">Reference proteome</keyword>
<comment type="caution">
    <text evidence="1">The sequence shown here is derived from an EMBL/GenBank/DDBJ whole genome shotgun (WGS) entry which is preliminary data.</text>
</comment>
<name>A0ACC6IIE8_9ACTN</name>